<dbReference type="InterPro" id="IPR058240">
    <property type="entry name" value="rSAM_sf"/>
</dbReference>
<comment type="cofactor">
    <cofactor evidence="1">
        <name>[4Fe-4S] cluster</name>
        <dbReference type="ChEBI" id="CHEBI:49883"/>
    </cofactor>
</comment>
<gene>
    <name evidence="11" type="ORF">ENH14_00010</name>
</gene>
<dbReference type="SFLD" id="SFLDG01082">
    <property type="entry name" value="B12-binding_domain_containing"/>
    <property type="match status" value="1"/>
</dbReference>
<evidence type="ECO:0000256" key="8">
    <source>
        <dbReference type="SAM" id="MobiDB-lite"/>
    </source>
</evidence>
<keyword evidence="3 11" id="KW-0808">Transferase</keyword>
<dbReference type="GO" id="GO:0051539">
    <property type="term" value="F:4 iron, 4 sulfur cluster binding"/>
    <property type="evidence" value="ECO:0007669"/>
    <property type="project" value="UniProtKB-KW"/>
</dbReference>
<dbReference type="InterPro" id="IPR007197">
    <property type="entry name" value="rSAM"/>
</dbReference>
<name>A0A7V0LU77_UNCW3</name>
<dbReference type="Pfam" id="PF04055">
    <property type="entry name" value="Radical_SAM"/>
    <property type="match status" value="1"/>
</dbReference>
<keyword evidence="7" id="KW-0411">Iron-sulfur</keyword>
<dbReference type="PROSITE" id="PS51918">
    <property type="entry name" value="RADICAL_SAM"/>
    <property type="match status" value="1"/>
</dbReference>
<evidence type="ECO:0000256" key="2">
    <source>
        <dbReference type="ARBA" id="ARBA00022485"/>
    </source>
</evidence>
<dbReference type="InterPro" id="IPR038135">
    <property type="entry name" value="Methylthiotransferase_N_sf"/>
</dbReference>
<sequence length="428" mass="49801">MKSRARKIRRITKPDRGGGGAISSPSIFIKTFGCRLNQYYTDLLLNAFYLSGYSQSYDPETADYIVINSCVVTHRAERDTRKWINRIKRINPGAKIIITGCFPFYKKIENENIWFQGSPGELIEYLKLENPQYLRFPLYHVRANVKVQEGCNFRCSYCIVPKTRGKSRSRPQGEILQEIESLVNNGVSEIVITGTQTGEWGREWKKNLADLLEEIIARFPRLRIRLSSISPIHIDERIIELLEKGKILPHLHLPIQSGSPRILRIMRRPYTLDEYLGLVETLFQKVPDIAVGTDVIVGFPGESDEDFQTAMETLKKIPYAYMHVFEFSRRPGTEAYEMEPVPTHIVRMRKDILLEIAREKRRRYIEKFLRRQIDGVVEKRSDGWYHVTTGNYLKLIVTDKYKLNCGGVYQFLLKKMYPDFKIEAIPSH</sequence>
<dbReference type="SMART" id="SM00729">
    <property type="entry name" value="Elp3"/>
    <property type="match status" value="1"/>
</dbReference>
<dbReference type="InterPro" id="IPR013848">
    <property type="entry name" value="Methylthiotransferase_N"/>
</dbReference>
<dbReference type="InterPro" id="IPR005839">
    <property type="entry name" value="Methylthiotransferase"/>
</dbReference>
<dbReference type="EC" id="2.8.4.-" evidence="11"/>
<dbReference type="Gene3D" id="3.40.50.12160">
    <property type="entry name" value="Methylthiotransferase, N-terminal domain"/>
    <property type="match status" value="1"/>
</dbReference>
<dbReference type="InterPro" id="IPR023404">
    <property type="entry name" value="rSAM_horseshoe"/>
</dbReference>
<feature type="compositionally biased region" description="Basic residues" evidence="8">
    <location>
        <begin position="1"/>
        <end position="11"/>
    </location>
</feature>
<dbReference type="CDD" id="cd01335">
    <property type="entry name" value="Radical_SAM"/>
    <property type="match status" value="1"/>
</dbReference>
<evidence type="ECO:0000256" key="4">
    <source>
        <dbReference type="ARBA" id="ARBA00022691"/>
    </source>
</evidence>
<dbReference type="FunFam" id="3.80.30.20:FF:000001">
    <property type="entry name" value="tRNA-2-methylthio-N(6)-dimethylallyladenosine synthase 2"/>
    <property type="match status" value="1"/>
</dbReference>
<dbReference type="EMBL" id="DRDR01000001">
    <property type="protein sequence ID" value="HDL59820.1"/>
    <property type="molecule type" value="Genomic_DNA"/>
</dbReference>
<dbReference type="NCBIfam" id="TIGR00089">
    <property type="entry name" value="MiaB/RimO family radical SAM methylthiotransferase"/>
    <property type="match status" value="1"/>
</dbReference>
<dbReference type="PANTHER" id="PTHR11918:SF45">
    <property type="entry name" value="THREONYLCARBAMOYLADENOSINE TRNA METHYLTHIOTRANSFERASE"/>
    <property type="match status" value="1"/>
</dbReference>
<evidence type="ECO:0000256" key="6">
    <source>
        <dbReference type="ARBA" id="ARBA00023004"/>
    </source>
</evidence>
<dbReference type="Pfam" id="PF00919">
    <property type="entry name" value="UPF0004"/>
    <property type="match status" value="1"/>
</dbReference>
<comment type="caution">
    <text evidence="11">The sequence shown here is derived from an EMBL/GenBank/DDBJ whole genome shotgun (WGS) entry which is preliminary data.</text>
</comment>
<dbReference type="PANTHER" id="PTHR11918">
    <property type="entry name" value="RADICAL SAM PROTEINS"/>
    <property type="match status" value="1"/>
</dbReference>
<keyword evidence="5" id="KW-0479">Metal-binding</keyword>
<evidence type="ECO:0000256" key="1">
    <source>
        <dbReference type="ARBA" id="ARBA00001966"/>
    </source>
</evidence>
<evidence type="ECO:0000256" key="7">
    <source>
        <dbReference type="ARBA" id="ARBA00023014"/>
    </source>
</evidence>
<protein>
    <submittedName>
        <fullName evidence="11">MiaB/RimO family radical SAM methylthiotransferase</fullName>
        <ecNumber evidence="11">2.8.4.-</ecNumber>
    </submittedName>
</protein>
<dbReference type="AlphaFoldDB" id="A0A7V0LU77"/>
<proteinExistence type="predicted"/>
<feature type="domain" description="Radical SAM core" evidence="10">
    <location>
        <begin position="137"/>
        <end position="363"/>
    </location>
</feature>
<evidence type="ECO:0000259" key="9">
    <source>
        <dbReference type="PROSITE" id="PS51449"/>
    </source>
</evidence>
<dbReference type="PROSITE" id="PS51449">
    <property type="entry name" value="MTTASE_N"/>
    <property type="match status" value="1"/>
</dbReference>
<accession>A0A7V0LU77</accession>
<evidence type="ECO:0000259" key="10">
    <source>
        <dbReference type="PROSITE" id="PS51918"/>
    </source>
</evidence>
<keyword evidence="2" id="KW-0004">4Fe-4S</keyword>
<evidence type="ECO:0000313" key="11">
    <source>
        <dbReference type="EMBL" id="HDL59820.1"/>
    </source>
</evidence>
<dbReference type="Gene3D" id="3.80.30.20">
    <property type="entry name" value="tm_1862 like domain"/>
    <property type="match status" value="1"/>
</dbReference>
<evidence type="ECO:0000256" key="3">
    <source>
        <dbReference type="ARBA" id="ARBA00022679"/>
    </source>
</evidence>
<dbReference type="GO" id="GO:0046872">
    <property type="term" value="F:metal ion binding"/>
    <property type="evidence" value="ECO:0007669"/>
    <property type="project" value="UniProtKB-KW"/>
</dbReference>
<dbReference type="InterPro" id="IPR020612">
    <property type="entry name" value="Methylthiotransferase_CS"/>
</dbReference>
<organism evidence="11">
    <name type="scientific">candidate division WOR-3 bacterium</name>
    <dbReference type="NCBI Taxonomy" id="2052148"/>
    <lineage>
        <taxon>Bacteria</taxon>
        <taxon>Bacteria division WOR-3</taxon>
    </lineage>
</organism>
<dbReference type="SFLD" id="SFLDS00029">
    <property type="entry name" value="Radical_SAM"/>
    <property type="match status" value="1"/>
</dbReference>
<keyword evidence="4" id="KW-0949">S-adenosyl-L-methionine</keyword>
<evidence type="ECO:0000256" key="5">
    <source>
        <dbReference type="ARBA" id="ARBA00022723"/>
    </source>
</evidence>
<feature type="domain" description="MTTase N-terminal" evidence="9">
    <location>
        <begin position="25"/>
        <end position="139"/>
    </location>
</feature>
<dbReference type="GO" id="GO:0035598">
    <property type="term" value="F:tRNA (N(6)-L-threonylcarbamoyladenosine(37)-C(2))-methylthiotransferase activity"/>
    <property type="evidence" value="ECO:0007669"/>
    <property type="project" value="TreeGrafter"/>
</dbReference>
<dbReference type="InterPro" id="IPR006638">
    <property type="entry name" value="Elp3/MiaA/NifB-like_rSAM"/>
</dbReference>
<feature type="region of interest" description="Disordered" evidence="8">
    <location>
        <begin position="1"/>
        <end position="20"/>
    </location>
</feature>
<dbReference type="Proteomes" id="UP000886381">
    <property type="component" value="Unassembled WGS sequence"/>
</dbReference>
<keyword evidence="6" id="KW-0408">Iron</keyword>
<dbReference type="PROSITE" id="PS01278">
    <property type="entry name" value="MTTASE_RADICAL"/>
    <property type="match status" value="1"/>
</dbReference>
<reference evidence="11" key="1">
    <citation type="journal article" date="2020" name="mSystems">
        <title>Genome- and Community-Level Interaction Insights into Carbon Utilization and Element Cycling Functions of Hydrothermarchaeota in Hydrothermal Sediment.</title>
        <authorList>
            <person name="Zhou Z."/>
            <person name="Liu Y."/>
            <person name="Xu W."/>
            <person name="Pan J."/>
            <person name="Luo Z.H."/>
            <person name="Li M."/>
        </authorList>
    </citation>
    <scope>NUCLEOTIDE SEQUENCE [LARGE SCALE GENOMIC DNA]</scope>
    <source>
        <strain evidence="11">HyVt-28</strain>
    </source>
</reference>
<dbReference type="SUPFAM" id="SSF102114">
    <property type="entry name" value="Radical SAM enzymes"/>
    <property type="match status" value="1"/>
</dbReference>